<evidence type="ECO:0000313" key="1">
    <source>
        <dbReference type="EMBL" id="RCU51710.1"/>
    </source>
</evidence>
<accession>A0A368NNN4</accession>
<keyword evidence="2" id="KW-1185">Reference proteome</keyword>
<protein>
    <submittedName>
        <fullName evidence="1">Uncharacterized protein</fullName>
    </submittedName>
</protein>
<proteinExistence type="predicted"/>
<name>A0A368NNN4_9GAMM</name>
<gene>
    <name evidence="1" type="ORF">DU002_04360</name>
</gene>
<dbReference type="EMBL" id="QPID01000002">
    <property type="protein sequence ID" value="RCU51710.1"/>
    <property type="molecule type" value="Genomic_DNA"/>
</dbReference>
<comment type="caution">
    <text evidence="1">The sequence shown here is derived from an EMBL/GenBank/DDBJ whole genome shotgun (WGS) entry which is preliminary data.</text>
</comment>
<evidence type="ECO:0000313" key="2">
    <source>
        <dbReference type="Proteomes" id="UP000252558"/>
    </source>
</evidence>
<sequence>MILLRHLLFMQFSDHSLIGSVCDCLKLPDERVVSWAFSKKNTKSRVDRYTMLKNIKFVWIVL</sequence>
<reference evidence="1 2" key="1">
    <citation type="submission" date="2018-07" db="EMBL/GenBank/DDBJ databases">
        <title>Corallincola holothuriorum sp. nov., a new facultative anaerobe isolated from sea cucumber Apostichopus japonicus.</title>
        <authorList>
            <person name="Xia H."/>
        </authorList>
    </citation>
    <scope>NUCLEOTIDE SEQUENCE [LARGE SCALE GENOMIC DNA]</scope>
    <source>
        <strain evidence="1 2">C4</strain>
    </source>
</reference>
<dbReference type="AlphaFoldDB" id="A0A368NNN4"/>
<dbReference type="Proteomes" id="UP000252558">
    <property type="component" value="Unassembled WGS sequence"/>
</dbReference>
<organism evidence="1 2">
    <name type="scientific">Corallincola holothuriorum</name>
    <dbReference type="NCBI Taxonomy" id="2282215"/>
    <lineage>
        <taxon>Bacteria</taxon>
        <taxon>Pseudomonadati</taxon>
        <taxon>Pseudomonadota</taxon>
        <taxon>Gammaproteobacteria</taxon>
        <taxon>Alteromonadales</taxon>
        <taxon>Psychromonadaceae</taxon>
        <taxon>Corallincola</taxon>
    </lineage>
</organism>